<sequence>MDDLDSRYVIRRMEASDYTGVVDTLKVLTTVGDVSESQFKDMISYWDSTMLFADKQLRVYNPTVIFDTVENEVAACGNIILERKIIHDTGMCGHIEDIAVSKNHQGKKLGKHLINYLTDLGFKAGCYKIILDCDERNVIFYEKCGYKRAGVEMQCRL</sequence>
<accession>A0ABR4NWS6</accession>
<evidence type="ECO:0000313" key="4">
    <source>
        <dbReference type="Proteomes" id="UP001623330"/>
    </source>
</evidence>
<proteinExistence type="inferred from homology"/>
<comment type="catalytic activity">
    <reaction evidence="1">
        <text>D-glucosamine 6-phosphate + acetyl-CoA = N-acetyl-D-glucosamine 6-phosphate + CoA + H(+)</text>
        <dbReference type="Rhea" id="RHEA:10292"/>
        <dbReference type="ChEBI" id="CHEBI:15378"/>
        <dbReference type="ChEBI" id="CHEBI:57287"/>
        <dbReference type="ChEBI" id="CHEBI:57288"/>
        <dbReference type="ChEBI" id="CHEBI:57513"/>
        <dbReference type="ChEBI" id="CHEBI:58725"/>
        <dbReference type="EC" id="2.3.1.4"/>
    </reaction>
</comment>
<dbReference type="PROSITE" id="PS51186">
    <property type="entry name" value="GNAT"/>
    <property type="match status" value="1"/>
</dbReference>
<dbReference type="SUPFAM" id="SSF55729">
    <property type="entry name" value="Acyl-CoA N-acyltransferases (Nat)"/>
    <property type="match status" value="1"/>
</dbReference>
<comment type="pathway">
    <text evidence="1">Nucleotide-sugar biosynthesis; UDP-N-acetyl-alpha-D-glucosamine biosynthesis; N-acetyl-alpha-D-glucosamine 1-phosphate from alpha-D-glucosamine 6-phosphate (route I): step 1/2.</text>
</comment>
<evidence type="ECO:0000256" key="1">
    <source>
        <dbReference type="RuleBase" id="RU365086"/>
    </source>
</evidence>
<dbReference type="PANTHER" id="PTHR13355">
    <property type="entry name" value="GLUCOSAMINE 6-PHOSPHATE N-ACETYLTRANSFERASE"/>
    <property type="match status" value="1"/>
</dbReference>
<organism evidence="3 4">
    <name type="scientific">Nakaseomyces bracarensis</name>
    <dbReference type="NCBI Taxonomy" id="273131"/>
    <lineage>
        <taxon>Eukaryota</taxon>
        <taxon>Fungi</taxon>
        <taxon>Dikarya</taxon>
        <taxon>Ascomycota</taxon>
        <taxon>Saccharomycotina</taxon>
        <taxon>Saccharomycetes</taxon>
        <taxon>Saccharomycetales</taxon>
        <taxon>Saccharomycetaceae</taxon>
        <taxon>Nakaseomyces</taxon>
    </lineage>
</organism>
<dbReference type="InterPro" id="IPR016181">
    <property type="entry name" value="Acyl_CoA_acyltransferase"/>
</dbReference>
<evidence type="ECO:0000313" key="3">
    <source>
        <dbReference type="EMBL" id="KAL3233175.1"/>
    </source>
</evidence>
<dbReference type="Gene3D" id="3.40.630.30">
    <property type="match status" value="1"/>
</dbReference>
<dbReference type="EC" id="2.3.1.4" evidence="1"/>
<keyword evidence="1" id="KW-0808">Transferase</keyword>
<feature type="domain" description="N-acetyltransferase" evidence="2">
    <location>
        <begin position="8"/>
        <end position="157"/>
    </location>
</feature>
<dbReference type="EMBL" id="JBEVYD010000005">
    <property type="protein sequence ID" value="KAL3233175.1"/>
    <property type="molecule type" value="Genomic_DNA"/>
</dbReference>
<keyword evidence="4" id="KW-1185">Reference proteome</keyword>
<reference evidence="3 4" key="1">
    <citation type="submission" date="2024-05" db="EMBL/GenBank/DDBJ databases">
        <title>Long read based assembly of the Candida bracarensis genome reveals expanded adhesin content.</title>
        <authorList>
            <person name="Marcet-Houben M."/>
            <person name="Ksiezopolska E."/>
            <person name="Gabaldon T."/>
        </authorList>
    </citation>
    <scope>NUCLEOTIDE SEQUENCE [LARGE SCALE GENOMIC DNA]</scope>
    <source>
        <strain evidence="3 4">CBM6</strain>
    </source>
</reference>
<dbReference type="InterPro" id="IPR039143">
    <property type="entry name" value="GNPNAT1-like"/>
</dbReference>
<gene>
    <name evidence="3" type="ORF">RNJ44_05091</name>
</gene>
<dbReference type="Proteomes" id="UP001623330">
    <property type="component" value="Unassembled WGS sequence"/>
</dbReference>
<comment type="similarity">
    <text evidence="1">Belongs to the acetyltransferase family. GNA1 subfamily.</text>
</comment>
<protein>
    <recommendedName>
        <fullName evidence="1">Glucosamine 6-phosphate N-acetyltransferase</fullName>
        <ecNumber evidence="1">2.3.1.4</ecNumber>
    </recommendedName>
</protein>
<dbReference type="PANTHER" id="PTHR13355:SF11">
    <property type="entry name" value="GLUCOSAMINE 6-PHOSPHATE N-ACETYLTRANSFERASE"/>
    <property type="match status" value="1"/>
</dbReference>
<keyword evidence="1" id="KW-0012">Acyltransferase</keyword>
<dbReference type="InterPro" id="IPR000182">
    <property type="entry name" value="GNAT_dom"/>
</dbReference>
<dbReference type="Pfam" id="PF00583">
    <property type="entry name" value="Acetyltransf_1"/>
    <property type="match status" value="1"/>
</dbReference>
<name>A0ABR4NWS6_9SACH</name>
<evidence type="ECO:0000259" key="2">
    <source>
        <dbReference type="PROSITE" id="PS51186"/>
    </source>
</evidence>
<comment type="caution">
    <text evidence="3">The sequence shown here is derived from an EMBL/GenBank/DDBJ whole genome shotgun (WGS) entry which is preliminary data.</text>
</comment>
<dbReference type="CDD" id="cd04301">
    <property type="entry name" value="NAT_SF"/>
    <property type="match status" value="1"/>
</dbReference>